<keyword evidence="1" id="KW-0479">Metal-binding</keyword>
<evidence type="ECO:0000313" key="6">
    <source>
        <dbReference type="Proteomes" id="UP001583186"/>
    </source>
</evidence>
<sequence>MPRPEEQQADANRPQMTGSRRPVARGTAFYPRKRAVRACQVCRARRTKCDNLKPTCSFCLKTGAVCIQSSTDLSTFDPASLKILDRLDEVQDLLKVLANRNGIDSPSNTASGGQSFSQHAEEDIQSVHSDPSQTRLLKSILPERLEDILAWPIFSVNNNDVPWGIAATLSLQMQDSTPGTSVADATTISTPPPTSLATLLEDMPQLVNSLVDNFFNYVHVKNPILDEATTSRLITATTIEGIDWSLKSCLTLLVCALGSISGPFVTGDGIASGSTAFSNAQSLFQAAERRLGACIGSADLMAAQCLFLAGVYMMCVFQPRKAWRFFNAALAACQEFPLLQQSPLLSMEDLYGSRDDDNDATALDGCQQRVGGDRESGLQQALYWSAWKSERELRGELCLPDFHLADRHRGLYPTFFPTPPPPLQPQQLTELHRKPESSAWYFYLAEISLRRLSFNICAEMLSLRRAHNDNTTAFLADVTLVVPTWELQAQRWIDSLPPILSLDAPSDAENDICRFVLRGHLINLYELIYWPFTVAAATRLDTSLGMGRNKILSQRVSGAELVAEQEAVDSASILKLARKGLETHTRRIVTNEPGFRHRHHGTWYMIRNCTRSALVLVANALCMARLGCLVEGDPNNEFLALPDGWRNSVASTIRLLTYWEPEVPDVQKGRRILEIGLERLMDQQMG</sequence>
<evidence type="ECO:0000313" key="5">
    <source>
        <dbReference type="EMBL" id="KAL1889862.1"/>
    </source>
</evidence>
<evidence type="ECO:0000256" key="1">
    <source>
        <dbReference type="ARBA" id="ARBA00022723"/>
    </source>
</evidence>
<feature type="region of interest" description="Disordered" evidence="3">
    <location>
        <begin position="1"/>
        <end position="24"/>
    </location>
</feature>
<dbReference type="SUPFAM" id="SSF57701">
    <property type="entry name" value="Zn2/Cys6 DNA-binding domain"/>
    <property type="match status" value="1"/>
</dbReference>
<dbReference type="Proteomes" id="UP001583186">
    <property type="component" value="Unassembled WGS sequence"/>
</dbReference>
<evidence type="ECO:0000259" key="4">
    <source>
        <dbReference type="PROSITE" id="PS50048"/>
    </source>
</evidence>
<feature type="compositionally biased region" description="Polar residues" evidence="3">
    <location>
        <begin position="102"/>
        <end position="118"/>
    </location>
</feature>
<dbReference type="PANTHER" id="PTHR47785:SF7">
    <property type="entry name" value="ZN(II)2CYS6 TRANSCRIPTION FACTOR (EUROFUNG)"/>
    <property type="match status" value="1"/>
</dbReference>
<dbReference type="Pfam" id="PF04082">
    <property type="entry name" value="Fungal_trans"/>
    <property type="match status" value="1"/>
</dbReference>
<feature type="region of interest" description="Disordered" evidence="3">
    <location>
        <begin position="101"/>
        <end position="130"/>
    </location>
</feature>
<dbReference type="InterPro" id="IPR053181">
    <property type="entry name" value="EcdB-like_regulator"/>
</dbReference>
<gene>
    <name evidence="5" type="primary">ZCF27_3</name>
    <name evidence="5" type="ORF">Sste5346_008585</name>
</gene>
<evidence type="ECO:0000256" key="3">
    <source>
        <dbReference type="SAM" id="MobiDB-lite"/>
    </source>
</evidence>
<dbReference type="PROSITE" id="PS50048">
    <property type="entry name" value="ZN2_CY6_FUNGAL_2"/>
    <property type="match status" value="1"/>
</dbReference>
<organism evidence="5 6">
    <name type="scientific">Sporothrix stenoceras</name>
    <dbReference type="NCBI Taxonomy" id="5173"/>
    <lineage>
        <taxon>Eukaryota</taxon>
        <taxon>Fungi</taxon>
        <taxon>Dikarya</taxon>
        <taxon>Ascomycota</taxon>
        <taxon>Pezizomycotina</taxon>
        <taxon>Sordariomycetes</taxon>
        <taxon>Sordariomycetidae</taxon>
        <taxon>Ophiostomatales</taxon>
        <taxon>Ophiostomataceae</taxon>
        <taxon>Sporothrix</taxon>
    </lineage>
</organism>
<feature type="domain" description="Zn(2)-C6 fungal-type" evidence="4">
    <location>
        <begin position="38"/>
        <end position="68"/>
    </location>
</feature>
<dbReference type="InterPro" id="IPR036864">
    <property type="entry name" value="Zn2-C6_fun-type_DNA-bd_sf"/>
</dbReference>
<name>A0ABR3YP14_9PEZI</name>
<comment type="caution">
    <text evidence="5">The sequence shown here is derived from an EMBL/GenBank/DDBJ whole genome shotgun (WGS) entry which is preliminary data.</text>
</comment>
<dbReference type="Gene3D" id="4.10.240.10">
    <property type="entry name" value="Zn(2)-C6 fungal-type DNA-binding domain"/>
    <property type="match status" value="1"/>
</dbReference>
<dbReference type="PROSITE" id="PS00463">
    <property type="entry name" value="ZN2_CY6_FUNGAL_1"/>
    <property type="match status" value="1"/>
</dbReference>
<dbReference type="SMART" id="SM00066">
    <property type="entry name" value="GAL4"/>
    <property type="match status" value="1"/>
</dbReference>
<dbReference type="PANTHER" id="PTHR47785">
    <property type="entry name" value="ZN(II)2CYS6 TRANSCRIPTION FACTOR (EUROFUNG)-RELATED-RELATED"/>
    <property type="match status" value="1"/>
</dbReference>
<protein>
    <submittedName>
        <fullName evidence="5">Zcf27p</fullName>
    </submittedName>
</protein>
<evidence type="ECO:0000256" key="2">
    <source>
        <dbReference type="ARBA" id="ARBA00023242"/>
    </source>
</evidence>
<dbReference type="CDD" id="cd00067">
    <property type="entry name" value="GAL4"/>
    <property type="match status" value="1"/>
</dbReference>
<dbReference type="CDD" id="cd12148">
    <property type="entry name" value="fungal_TF_MHR"/>
    <property type="match status" value="1"/>
</dbReference>
<reference evidence="5 6" key="1">
    <citation type="journal article" date="2024" name="IMA Fungus">
        <title>IMA Genome - F19 : A genome assembly and annotation guide to empower mycologists, including annotated draft genome sequences of Ceratocystis pirilliformis, Diaporthe australafricana, Fusarium ophioides, Paecilomyces lecythidis, and Sporothrix stenoceras.</title>
        <authorList>
            <person name="Aylward J."/>
            <person name="Wilson A.M."/>
            <person name="Visagie C.M."/>
            <person name="Spraker J."/>
            <person name="Barnes I."/>
            <person name="Buitendag C."/>
            <person name="Ceriani C."/>
            <person name="Del Mar Angel L."/>
            <person name="du Plessis D."/>
            <person name="Fuchs T."/>
            <person name="Gasser K."/>
            <person name="Kramer D."/>
            <person name="Li W."/>
            <person name="Munsamy K."/>
            <person name="Piso A."/>
            <person name="Price J.L."/>
            <person name="Sonnekus B."/>
            <person name="Thomas C."/>
            <person name="van der Nest A."/>
            <person name="van Dijk A."/>
            <person name="van Heerden A."/>
            <person name="van Vuuren N."/>
            <person name="Yilmaz N."/>
            <person name="Duong T.A."/>
            <person name="van der Merwe N.A."/>
            <person name="Wingfield M.J."/>
            <person name="Wingfield B.D."/>
        </authorList>
    </citation>
    <scope>NUCLEOTIDE SEQUENCE [LARGE SCALE GENOMIC DNA]</scope>
    <source>
        <strain evidence="5 6">CMW 5346</strain>
    </source>
</reference>
<dbReference type="Pfam" id="PF00172">
    <property type="entry name" value="Zn_clus"/>
    <property type="match status" value="1"/>
</dbReference>
<dbReference type="EMBL" id="JAWCUI010000068">
    <property type="protein sequence ID" value="KAL1889862.1"/>
    <property type="molecule type" value="Genomic_DNA"/>
</dbReference>
<keyword evidence="6" id="KW-1185">Reference proteome</keyword>
<dbReference type="InterPro" id="IPR001138">
    <property type="entry name" value="Zn2Cys6_DnaBD"/>
</dbReference>
<dbReference type="InterPro" id="IPR007219">
    <property type="entry name" value="XnlR_reg_dom"/>
</dbReference>
<proteinExistence type="predicted"/>
<accession>A0ABR3YP14</accession>
<keyword evidence="2" id="KW-0539">Nucleus</keyword>